<keyword evidence="8" id="KW-0539">Nucleus</keyword>
<comment type="subcellular location">
    <subcellularLocation>
        <location evidence="1">Nucleus</location>
    </subcellularLocation>
</comment>
<evidence type="ECO:0000313" key="12">
    <source>
        <dbReference type="EMBL" id="CAE6519978.1"/>
    </source>
</evidence>
<dbReference type="AlphaFoldDB" id="A0A8H3DG97"/>
<keyword evidence="6" id="KW-0949">S-adenosyl-L-methionine</keyword>
<feature type="region of interest" description="Disordered" evidence="10">
    <location>
        <begin position="395"/>
        <end position="438"/>
    </location>
</feature>
<name>A0A8H3DG97_9AGAM</name>
<dbReference type="PANTHER" id="PTHR12133:SF2">
    <property type="entry name" value="TRNA (ADENINE(58)-N(1))-METHYLTRANSFERASE CATALYTIC SUBUNIT TRMT61A"/>
    <property type="match status" value="1"/>
</dbReference>
<evidence type="ECO:0000256" key="6">
    <source>
        <dbReference type="ARBA" id="ARBA00022691"/>
    </source>
</evidence>
<evidence type="ECO:0000256" key="4">
    <source>
        <dbReference type="ARBA" id="ARBA00022603"/>
    </source>
</evidence>
<dbReference type="Pfam" id="PF08704">
    <property type="entry name" value="GCD14"/>
    <property type="match status" value="1"/>
</dbReference>
<dbReference type="InterPro" id="IPR014816">
    <property type="entry name" value="tRNA_MeTrfase_Gcd14"/>
</dbReference>
<feature type="domain" description="tRNA (adenine(58)-N(1))-methyltransferase catalytic subunit TRM61 C-terminal" evidence="11">
    <location>
        <begin position="62"/>
        <end position="228"/>
    </location>
</feature>
<gene>
    <name evidence="12" type="ORF">RDB_LOCUS145158</name>
</gene>
<keyword evidence="7" id="KW-0819">tRNA processing</keyword>
<dbReference type="PANTHER" id="PTHR12133">
    <property type="entry name" value="TRNA (ADENINE(58)-N(1))-METHYLTRANSFERASE"/>
    <property type="match status" value="1"/>
</dbReference>
<keyword evidence="5" id="KW-0808">Transferase</keyword>
<dbReference type="EMBL" id="CAJMXA010003883">
    <property type="protein sequence ID" value="CAE6519978.1"/>
    <property type="molecule type" value="Genomic_DNA"/>
</dbReference>
<dbReference type="Proteomes" id="UP000663853">
    <property type="component" value="Unassembled WGS sequence"/>
</dbReference>
<dbReference type="InterPro" id="IPR049470">
    <property type="entry name" value="TRM61_C"/>
</dbReference>
<evidence type="ECO:0000256" key="8">
    <source>
        <dbReference type="ARBA" id="ARBA00023242"/>
    </source>
</evidence>
<protein>
    <recommendedName>
        <fullName evidence="3">tRNA (adenine(58)-N(1))-methyltransferase catalytic subunit TRM61</fullName>
        <ecNumber evidence="2">2.1.1.220</ecNumber>
    </recommendedName>
    <alternativeName>
        <fullName evidence="9">tRNA(m1A58)-methyltransferase subunit TRM61</fullName>
    </alternativeName>
</protein>
<organism evidence="12 13">
    <name type="scientific">Rhizoctonia solani</name>
    <dbReference type="NCBI Taxonomy" id="456999"/>
    <lineage>
        <taxon>Eukaryota</taxon>
        <taxon>Fungi</taxon>
        <taxon>Dikarya</taxon>
        <taxon>Basidiomycota</taxon>
        <taxon>Agaricomycotina</taxon>
        <taxon>Agaricomycetes</taxon>
        <taxon>Cantharellales</taxon>
        <taxon>Ceratobasidiaceae</taxon>
        <taxon>Rhizoctonia</taxon>
    </lineage>
</organism>
<dbReference type="SUPFAM" id="SSF53335">
    <property type="entry name" value="S-adenosyl-L-methionine-dependent methyltransferases"/>
    <property type="match status" value="1"/>
</dbReference>
<dbReference type="FunFam" id="3.40.50.150:FF:000247">
    <property type="entry name" value="tRNA (adenine(58)-N(1))-methyltransferase catalytic subunit TRM61"/>
    <property type="match status" value="1"/>
</dbReference>
<dbReference type="GO" id="GO:0005634">
    <property type="term" value="C:nucleus"/>
    <property type="evidence" value="ECO:0007669"/>
    <property type="project" value="UniProtKB-SubCell"/>
</dbReference>
<dbReference type="EC" id="2.1.1.220" evidence="2"/>
<sequence length="459" mass="50733">MWSDSRCIAAGDVVILWMTREDIQPIVVTPGKELNGRYGVYRHSDLVGVSYGSKISSRNGRGFIHALRPTPELWTLALPHRTQILYHADISYITMWLGIKPGSVVVEAGTGSGSFSHSIARTIGPTGKLFSFEFHEQRANKAREEFARHGMEEFVVLQHRNVCKDGFGLQNEVDAVFLDLPAPWEAVASAKQAFKKDRIGRICCFSPCMEQVLRTVSALNELGFTGQIFILVLAPSATSFVVHRLSYIGVTMHETLTKPHDICNAPMQTVEGAASRLRDIETRKEQRRLKQIESAAQDKKRKRINGNEEEQENDPSKRVKVESQVQSVEESLPELNPSASLPNNPSSAQPKRGPHANATPSASEGERYIVSKPFSEVRGHTSYLTFAILVPSTCDSTQPKEPIEVEPAGDEPNPAHEPTKSDMAIRPGSPLEPSETSATFDSLIAAIPEEELERMLGVQ</sequence>
<feature type="compositionally biased region" description="Low complexity" evidence="10">
    <location>
        <begin position="322"/>
        <end position="348"/>
    </location>
</feature>
<dbReference type="GO" id="GO:0030488">
    <property type="term" value="P:tRNA methylation"/>
    <property type="evidence" value="ECO:0007669"/>
    <property type="project" value="InterPro"/>
</dbReference>
<keyword evidence="4" id="KW-0489">Methyltransferase</keyword>
<dbReference type="GO" id="GO:0160107">
    <property type="term" value="F:tRNA (adenine(58)-N1)-methyltransferase activity"/>
    <property type="evidence" value="ECO:0007669"/>
    <property type="project" value="UniProtKB-EC"/>
</dbReference>
<evidence type="ECO:0000256" key="10">
    <source>
        <dbReference type="SAM" id="MobiDB-lite"/>
    </source>
</evidence>
<evidence type="ECO:0000256" key="2">
    <source>
        <dbReference type="ARBA" id="ARBA00012796"/>
    </source>
</evidence>
<evidence type="ECO:0000256" key="1">
    <source>
        <dbReference type="ARBA" id="ARBA00004123"/>
    </source>
</evidence>
<dbReference type="InterPro" id="IPR029063">
    <property type="entry name" value="SAM-dependent_MTases_sf"/>
</dbReference>
<evidence type="ECO:0000259" key="11">
    <source>
        <dbReference type="Pfam" id="PF08704"/>
    </source>
</evidence>
<evidence type="ECO:0000256" key="9">
    <source>
        <dbReference type="ARBA" id="ARBA00033309"/>
    </source>
</evidence>
<accession>A0A8H3DG97</accession>
<feature type="compositionally biased region" description="Basic and acidic residues" evidence="10">
    <location>
        <begin position="276"/>
        <end position="291"/>
    </location>
</feature>
<dbReference type="GO" id="GO:0031515">
    <property type="term" value="C:tRNA (m1A) methyltransferase complex"/>
    <property type="evidence" value="ECO:0007669"/>
    <property type="project" value="InterPro"/>
</dbReference>
<evidence type="ECO:0000256" key="5">
    <source>
        <dbReference type="ARBA" id="ARBA00022679"/>
    </source>
</evidence>
<feature type="region of interest" description="Disordered" evidence="10">
    <location>
        <begin position="274"/>
        <end position="367"/>
    </location>
</feature>
<evidence type="ECO:0000256" key="7">
    <source>
        <dbReference type="ARBA" id="ARBA00022694"/>
    </source>
</evidence>
<comment type="caution">
    <text evidence="12">The sequence shown here is derived from an EMBL/GenBank/DDBJ whole genome shotgun (WGS) entry which is preliminary data.</text>
</comment>
<evidence type="ECO:0000313" key="13">
    <source>
        <dbReference type="Proteomes" id="UP000663853"/>
    </source>
</evidence>
<evidence type="ECO:0000256" key="3">
    <source>
        <dbReference type="ARBA" id="ARBA00015963"/>
    </source>
</evidence>
<dbReference type="Gene3D" id="3.10.330.20">
    <property type="match status" value="1"/>
</dbReference>
<reference evidence="12" key="1">
    <citation type="submission" date="2021-01" db="EMBL/GenBank/DDBJ databases">
        <authorList>
            <person name="Kaushik A."/>
        </authorList>
    </citation>
    <scope>NUCLEOTIDE SEQUENCE</scope>
    <source>
        <strain evidence="12">AG6-10EEA</strain>
    </source>
</reference>
<dbReference type="Gene3D" id="3.40.50.150">
    <property type="entry name" value="Vaccinia Virus protein VP39"/>
    <property type="match status" value="1"/>
</dbReference>
<proteinExistence type="predicted"/>
<dbReference type="PROSITE" id="PS51620">
    <property type="entry name" value="SAM_TRM61"/>
    <property type="match status" value="1"/>
</dbReference>